<dbReference type="SUPFAM" id="SSF53756">
    <property type="entry name" value="UDP-Glycosyltransferase/glycogen phosphorylase"/>
    <property type="match status" value="1"/>
</dbReference>
<dbReference type="GO" id="GO:0030170">
    <property type="term" value="F:pyridoxal phosphate binding"/>
    <property type="evidence" value="ECO:0007669"/>
    <property type="project" value="InterPro"/>
</dbReference>
<evidence type="ECO:0000256" key="7">
    <source>
        <dbReference type="ARBA" id="ARBA00022679"/>
    </source>
</evidence>
<comment type="function">
    <text evidence="10">Phosphorylase is an important allosteric enzyme in carbohydrate metabolism. Enzymes from different sources differ in their regulatory mechanisms and in their natural substrates. However, all known phosphorylases share catalytic and structural properties.</text>
</comment>
<dbReference type="Pfam" id="PF00343">
    <property type="entry name" value="Phosphorylase"/>
    <property type="match status" value="1"/>
</dbReference>
<dbReference type="PROSITE" id="PS00102">
    <property type="entry name" value="PHOSPHORYLASE"/>
    <property type="match status" value="1"/>
</dbReference>
<keyword evidence="6 12" id="KW-0328">Glycosyltransferase</keyword>
<dbReference type="PIRSF" id="PIRSF000460">
    <property type="entry name" value="Pprylas_GlgP"/>
    <property type="match status" value="1"/>
</dbReference>
<dbReference type="Proteomes" id="UP000315648">
    <property type="component" value="Unassembled WGS sequence"/>
</dbReference>
<evidence type="ECO:0000256" key="3">
    <source>
        <dbReference type="ARBA" id="ARBA00006047"/>
    </source>
</evidence>
<dbReference type="GO" id="GO:0005737">
    <property type="term" value="C:cytoplasm"/>
    <property type="evidence" value="ECO:0007669"/>
    <property type="project" value="TreeGrafter"/>
</dbReference>
<dbReference type="FunFam" id="3.40.50.2000:FF:000005">
    <property type="entry name" value="Alpha-1,4 glucan phosphorylase"/>
    <property type="match status" value="1"/>
</dbReference>
<protein>
    <recommendedName>
        <fullName evidence="12">Alpha-1,4 glucan phosphorylase</fullName>
        <ecNumber evidence="12">2.4.1.1</ecNumber>
    </recommendedName>
</protein>
<sequence>MPAPKKSTSKTAPAIAPASAPVSPAAVPQRRSTDDPVQSLQQAILRNLTSALARDRVTAKPRDWWIATSLAVREQILTRLIKTQGVHNKENVRRLYYLSLEYLMGRLFENNLYNTGLYDEARTALKDLGVDWESVRESEVDMGLGNGGLGRLAACFLDSLATLDFPAIGYGIHYEFGLFKQEFVHGHQVEHPDNWMIFGTPWEVVRPEYTTDVKIYGRVENVFDNNGNSHPRWTDTKTILGVPYDIPIAGYGTATVNLLRLWASRSTEEFDLVAFNSGGYVDAVREKAIGETVSKVLYPNDKTENGKELRLVQQYFFVSCSLRDIIRRHFRHEGNSWENFDDKVAVQLNDTHPAVAVAELLRILLDEHNFAWEKAWSIVTNTFGYTNHTLLPEALEKWGVPLFTRVLPRHTQIVYEINRRLMEVVEAKWPGDNKKKAILSLVEEGGAKAFRMANLAVVGSHAVNGVAALHTELLKKDLFPDFDNLYPGKFQNKTNGITPRRWLLDCNPRLTKLITEKLGSPTIWARDLDVLRGLEKFADDKAFQKEFMAIKRANKQDLATVIKADCGVDVSPDALFDVQIKRLHEYKRQHLNLLHILTLYRRLLQNPSLDIVPRVFVFGAKAAPGYDLAKNIIRAINVIGDRINKDDRINGKLKVAFLPNYRVSLAEKIIPASDLSEQISTAGKEASGTGNMKLALNGSLTIGTLDGANVEIGEEVGDDNIFIFGLKVPDVEKLDAEGYNPWNYYGADDELRAIVDWLGSDYFTPGESHAFGALHHSLLDGGDPYKVLADYRSYVQAQEKVDAAYRDTSRWAKMAILNTARVGKFSSDRTIREYAKDIWSLPSVAI</sequence>
<evidence type="ECO:0000256" key="11">
    <source>
        <dbReference type="PIRSR" id="PIRSR000460-1"/>
    </source>
</evidence>
<comment type="function">
    <text evidence="12">Allosteric enzyme that catalyzes the rate-limiting step in glycogen catabolism, the phosphorolytic cleavage of glycogen to produce glucose-1-phosphate, and plays a central role in maintaining cellular and organismal glucose homeostasis.</text>
</comment>
<dbReference type="PANTHER" id="PTHR11468:SF25">
    <property type="entry name" value="MALTODEXTRIN PHOSPHORYLASE"/>
    <property type="match status" value="1"/>
</dbReference>
<evidence type="ECO:0000256" key="9">
    <source>
        <dbReference type="ARBA" id="ARBA00023277"/>
    </source>
</evidence>
<dbReference type="InterPro" id="IPR000811">
    <property type="entry name" value="Glyco_trans_35"/>
</dbReference>
<evidence type="ECO:0000313" key="15">
    <source>
        <dbReference type="Proteomes" id="UP000315648"/>
    </source>
</evidence>
<name>A0A556QQE2_9BACT</name>
<comment type="caution">
    <text evidence="14">The sequence shown here is derived from an EMBL/GenBank/DDBJ whole genome shotgun (WGS) entry which is preliminary data.</text>
</comment>
<dbReference type="NCBIfam" id="TIGR02093">
    <property type="entry name" value="P_ylase"/>
    <property type="match status" value="1"/>
</dbReference>
<dbReference type="InterPro" id="IPR035090">
    <property type="entry name" value="Pyridoxal_P_attach_site"/>
</dbReference>
<organism evidence="14 15">
    <name type="scientific">Rariglobus hedericola</name>
    <dbReference type="NCBI Taxonomy" id="2597822"/>
    <lineage>
        <taxon>Bacteria</taxon>
        <taxon>Pseudomonadati</taxon>
        <taxon>Verrucomicrobiota</taxon>
        <taxon>Opitutia</taxon>
        <taxon>Opitutales</taxon>
        <taxon>Opitutaceae</taxon>
        <taxon>Rariglobus</taxon>
    </lineage>
</organism>
<keyword evidence="15" id="KW-1185">Reference proteome</keyword>
<dbReference type="AlphaFoldDB" id="A0A556QQE2"/>
<dbReference type="Gene3D" id="3.40.50.2000">
    <property type="entry name" value="Glycogen Phosphorylase B"/>
    <property type="match status" value="2"/>
</dbReference>
<comment type="similarity">
    <text evidence="3 12">Belongs to the glycogen phosphorylase family.</text>
</comment>
<dbReference type="FunFam" id="3.40.50.2000:FF:000153">
    <property type="entry name" value="Alpha-1,4 glucan phosphorylase"/>
    <property type="match status" value="1"/>
</dbReference>
<comment type="catalytic activity">
    <reaction evidence="1 12">
        <text>[(1-&gt;4)-alpha-D-glucosyl](n) + phosphate = [(1-&gt;4)-alpha-D-glucosyl](n-1) + alpha-D-glucose 1-phosphate</text>
        <dbReference type="Rhea" id="RHEA:41732"/>
        <dbReference type="Rhea" id="RHEA-COMP:9584"/>
        <dbReference type="Rhea" id="RHEA-COMP:9586"/>
        <dbReference type="ChEBI" id="CHEBI:15444"/>
        <dbReference type="ChEBI" id="CHEBI:43474"/>
        <dbReference type="ChEBI" id="CHEBI:58601"/>
        <dbReference type="EC" id="2.4.1.1"/>
    </reaction>
</comment>
<feature type="modified residue" description="N6-(pyridoxal phosphate)lysine" evidence="11">
    <location>
        <position position="693"/>
    </location>
</feature>
<evidence type="ECO:0000256" key="1">
    <source>
        <dbReference type="ARBA" id="ARBA00001275"/>
    </source>
</evidence>
<feature type="region of interest" description="Disordered" evidence="13">
    <location>
        <begin position="1"/>
        <end position="38"/>
    </location>
</feature>
<keyword evidence="5" id="KW-0321">Glycogen metabolism</keyword>
<dbReference type="CDD" id="cd04300">
    <property type="entry name" value="GT35_Glycogen_Phosphorylase"/>
    <property type="match status" value="1"/>
</dbReference>
<accession>A0A556QQE2</accession>
<evidence type="ECO:0000256" key="4">
    <source>
        <dbReference type="ARBA" id="ARBA00022553"/>
    </source>
</evidence>
<evidence type="ECO:0000256" key="2">
    <source>
        <dbReference type="ARBA" id="ARBA00001933"/>
    </source>
</evidence>
<keyword evidence="8 11" id="KW-0663">Pyridoxal phosphate</keyword>
<feature type="compositionally biased region" description="Low complexity" evidence="13">
    <location>
        <begin position="12"/>
        <end position="28"/>
    </location>
</feature>
<gene>
    <name evidence="14" type="ORF">FPL22_05980</name>
</gene>
<dbReference type="GO" id="GO:0005980">
    <property type="term" value="P:glycogen catabolic process"/>
    <property type="evidence" value="ECO:0007669"/>
    <property type="project" value="TreeGrafter"/>
</dbReference>
<dbReference type="EC" id="2.4.1.1" evidence="12"/>
<keyword evidence="9 12" id="KW-0119">Carbohydrate metabolism</keyword>
<evidence type="ECO:0000256" key="6">
    <source>
        <dbReference type="ARBA" id="ARBA00022676"/>
    </source>
</evidence>
<evidence type="ECO:0000313" key="14">
    <source>
        <dbReference type="EMBL" id="TSJ78854.1"/>
    </source>
</evidence>
<dbReference type="EMBL" id="VMBG01000001">
    <property type="protein sequence ID" value="TSJ78854.1"/>
    <property type="molecule type" value="Genomic_DNA"/>
</dbReference>
<dbReference type="RefSeq" id="WP_144229195.1">
    <property type="nucleotide sequence ID" value="NZ_CBCRVV010000023.1"/>
</dbReference>
<reference evidence="14 15" key="1">
    <citation type="submission" date="2019-07" db="EMBL/GenBank/DDBJ databases">
        <title>Description of 53C-WASEF.</title>
        <authorList>
            <person name="Pitt A."/>
            <person name="Hahn M.W."/>
        </authorList>
    </citation>
    <scope>NUCLEOTIDE SEQUENCE [LARGE SCALE GENOMIC DNA]</scope>
    <source>
        <strain evidence="14 15">53C-WASEF</strain>
    </source>
</reference>
<evidence type="ECO:0000256" key="5">
    <source>
        <dbReference type="ARBA" id="ARBA00022600"/>
    </source>
</evidence>
<keyword evidence="7 12" id="KW-0808">Transferase</keyword>
<evidence type="ECO:0000256" key="10">
    <source>
        <dbReference type="ARBA" id="ARBA00025174"/>
    </source>
</evidence>
<evidence type="ECO:0000256" key="12">
    <source>
        <dbReference type="RuleBase" id="RU000587"/>
    </source>
</evidence>
<comment type="cofactor">
    <cofactor evidence="2 12">
        <name>pyridoxal 5'-phosphate</name>
        <dbReference type="ChEBI" id="CHEBI:597326"/>
    </cofactor>
</comment>
<evidence type="ECO:0000256" key="8">
    <source>
        <dbReference type="ARBA" id="ARBA00022898"/>
    </source>
</evidence>
<proteinExistence type="inferred from homology"/>
<dbReference type="OrthoDB" id="9760804at2"/>
<dbReference type="PANTHER" id="PTHR11468">
    <property type="entry name" value="GLYCOGEN PHOSPHORYLASE"/>
    <property type="match status" value="1"/>
</dbReference>
<keyword evidence="4" id="KW-0597">Phosphoprotein</keyword>
<evidence type="ECO:0000256" key="13">
    <source>
        <dbReference type="SAM" id="MobiDB-lite"/>
    </source>
</evidence>
<dbReference type="GO" id="GO:0008184">
    <property type="term" value="F:glycogen phosphorylase activity"/>
    <property type="evidence" value="ECO:0007669"/>
    <property type="project" value="InterPro"/>
</dbReference>
<dbReference type="InterPro" id="IPR011833">
    <property type="entry name" value="Glycg_phsphrylas"/>
</dbReference>